<evidence type="ECO:0000313" key="11">
    <source>
        <dbReference type="Proteomes" id="UP000627538"/>
    </source>
</evidence>
<dbReference type="AlphaFoldDB" id="A0A8I0KUC3"/>
<dbReference type="EMBL" id="JACRUO010000001">
    <property type="protein sequence ID" value="MBD3689543.1"/>
    <property type="molecule type" value="Genomic_DNA"/>
</dbReference>
<comment type="function">
    <text evidence="8">Transfers the 4'-phosphopantetheine moiety from coenzyme A to a Ser of acyl-carrier-protein.</text>
</comment>
<keyword evidence="6 8" id="KW-0443">Lipid metabolism</keyword>
<keyword evidence="5 8" id="KW-0460">Magnesium</keyword>
<comment type="catalytic activity">
    <reaction evidence="8">
        <text>apo-[ACP] + CoA = holo-[ACP] + adenosine 3',5'-bisphosphate + H(+)</text>
        <dbReference type="Rhea" id="RHEA:12068"/>
        <dbReference type="Rhea" id="RHEA-COMP:9685"/>
        <dbReference type="Rhea" id="RHEA-COMP:9690"/>
        <dbReference type="ChEBI" id="CHEBI:15378"/>
        <dbReference type="ChEBI" id="CHEBI:29999"/>
        <dbReference type="ChEBI" id="CHEBI:57287"/>
        <dbReference type="ChEBI" id="CHEBI:58343"/>
        <dbReference type="ChEBI" id="CHEBI:64479"/>
        <dbReference type="EC" id="2.7.8.7"/>
    </reaction>
</comment>
<dbReference type="EC" id="2.7.8.7" evidence="8"/>
<comment type="cofactor">
    <cofactor evidence="8">
        <name>Mg(2+)</name>
        <dbReference type="ChEBI" id="CHEBI:18420"/>
    </cofactor>
</comment>
<dbReference type="InterPro" id="IPR002582">
    <property type="entry name" value="ACPS"/>
</dbReference>
<evidence type="ECO:0000256" key="3">
    <source>
        <dbReference type="ARBA" id="ARBA00022723"/>
    </source>
</evidence>
<dbReference type="InterPro" id="IPR037143">
    <property type="entry name" value="4-PPantetheinyl_Trfase_dom_sf"/>
</dbReference>
<dbReference type="Gene3D" id="3.90.470.20">
    <property type="entry name" value="4'-phosphopantetheinyl transferase domain"/>
    <property type="match status" value="1"/>
</dbReference>
<evidence type="ECO:0000256" key="1">
    <source>
        <dbReference type="ARBA" id="ARBA00022516"/>
    </source>
</evidence>
<evidence type="ECO:0000256" key="5">
    <source>
        <dbReference type="ARBA" id="ARBA00022842"/>
    </source>
</evidence>
<dbReference type="Proteomes" id="UP000627538">
    <property type="component" value="Unassembled WGS sequence"/>
</dbReference>
<evidence type="ECO:0000259" key="9">
    <source>
        <dbReference type="Pfam" id="PF01648"/>
    </source>
</evidence>
<evidence type="ECO:0000256" key="7">
    <source>
        <dbReference type="ARBA" id="ARBA00023160"/>
    </source>
</evidence>
<accession>A0A8I0KUC3</accession>
<dbReference type="GO" id="GO:0006633">
    <property type="term" value="P:fatty acid biosynthetic process"/>
    <property type="evidence" value="ECO:0007669"/>
    <property type="project" value="UniProtKB-UniRule"/>
</dbReference>
<dbReference type="RefSeq" id="WP_191071584.1">
    <property type="nucleotide sequence ID" value="NZ_JACRUO010000001.1"/>
</dbReference>
<dbReference type="Pfam" id="PF01648">
    <property type="entry name" value="ACPS"/>
    <property type="match status" value="1"/>
</dbReference>
<keyword evidence="7 8" id="KW-0275">Fatty acid biosynthesis</keyword>
<keyword evidence="3 8" id="KW-0479">Metal-binding</keyword>
<comment type="similarity">
    <text evidence="8">Belongs to the P-Pant transferase superfamily. AcpS family.</text>
</comment>
<comment type="caution">
    <text evidence="10">The sequence shown here is derived from an EMBL/GenBank/DDBJ whole genome shotgun (WGS) entry which is preliminary data.</text>
</comment>
<comment type="subcellular location">
    <subcellularLocation>
        <location evidence="8">Cytoplasm</location>
    </subcellularLocation>
</comment>
<keyword evidence="2 8" id="KW-0808">Transferase</keyword>
<dbReference type="GO" id="GO:0008897">
    <property type="term" value="F:holo-[acyl-carrier-protein] synthase activity"/>
    <property type="evidence" value="ECO:0007669"/>
    <property type="project" value="UniProtKB-UniRule"/>
</dbReference>
<keyword evidence="1 8" id="KW-0444">Lipid biosynthesis</keyword>
<dbReference type="InterPro" id="IPR008278">
    <property type="entry name" value="4-PPantetheinyl_Trfase_dom"/>
</dbReference>
<evidence type="ECO:0000256" key="2">
    <source>
        <dbReference type="ARBA" id="ARBA00022679"/>
    </source>
</evidence>
<protein>
    <recommendedName>
        <fullName evidence="8">Holo-[acyl-carrier-protein] synthase</fullName>
        <shortName evidence="8">Holo-ACP synthase</shortName>
        <ecNumber evidence="8">2.7.8.7</ecNumber>
    </recommendedName>
    <alternativeName>
        <fullName evidence="8">4'-phosphopantetheinyl transferase AcpS</fullName>
    </alternativeName>
</protein>
<sequence length="147" mass="15637">MIIGHGVDIVDIASFAAQLAAPGSRFGDVFTARERAESVRRANPDASFAARWAAKEAAVKAWCQACAPAAPPLAPDQLDWSHLGVITDRWGRPQLSITGDLAAALNSLTDRWGPVRWHLSLSHDGPLALASVVMSADTPPGFRVDNT</sequence>
<dbReference type="HAMAP" id="MF_00101">
    <property type="entry name" value="AcpS"/>
    <property type="match status" value="1"/>
</dbReference>
<dbReference type="NCBIfam" id="TIGR00556">
    <property type="entry name" value="pantethn_trn"/>
    <property type="match status" value="1"/>
</dbReference>
<evidence type="ECO:0000256" key="4">
    <source>
        <dbReference type="ARBA" id="ARBA00022832"/>
    </source>
</evidence>
<proteinExistence type="inferred from homology"/>
<dbReference type="InterPro" id="IPR004568">
    <property type="entry name" value="Ppantetheine-prot_Trfase_dom"/>
</dbReference>
<evidence type="ECO:0000256" key="8">
    <source>
        <dbReference type="HAMAP-Rule" id="MF_00101"/>
    </source>
</evidence>
<organism evidence="10 11">
    <name type="scientific">Nanchangia anserum</name>
    <dbReference type="NCBI Taxonomy" id="2692125"/>
    <lineage>
        <taxon>Bacteria</taxon>
        <taxon>Bacillati</taxon>
        <taxon>Actinomycetota</taxon>
        <taxon>Actinomycetes</taxon>
        <taxon>Actinomycetales</taxon>
        <taxon>Actinomycetaceae</taxon>
        <taxon>Nanchangia</taxon>
    </lineage>
</organism>
<feature type="binding site" evidence="8">
    <location>
        <position position="56"/>
    </location>
    <ligand>
        <name>Mg(2+)</name>
        <dbReference type="ChEBI" id="CHEBI:18420"/>
    </ligand>
</feature>
<dbReference type="GO" id="GO:0005737">
    <property type="term" value="C:cytoplasm"/>
    <property type="evidence" value="ECO:0007669"/>
    <property type="project" value="UniProtKB-SubCell"/>
</dbReference>
<keyword evidence="4 8" id="KW-0276">Fatty acid metabolism</keyword>
<keyword evidence="11" id="KW-1185">Reference proteome</keyword>
<name>A0A8I0KUC3_9ACTO</name>
<dbReference type="SUPFAM" id="SSF56214">
    <property type="entry name" value="4'-phosphopantetheinyl transferase"/>
    <property type="match status" value="1"/>
</dbReference>
<feature type="domain" description="4'-phosphopantetheinyl transferase" evidence="9">
    <location>
        <begin position="6"/>
        <end position="108"/>
    </location>
</feature>
<dbReference type="GO" id="GO:0000287">
    <property type="term" value="F:magnesium ion binding"/>
    <property type="evidence" value="ECO:0007669"/>
    <property type="project" value="UniProtKB-UniRule"/>
</dbReference>
<feature type="binding site" evidence="8">
    <location>
        <position position="8"/>
    </location>
    <ligand>
        <name>Mg(2+)</name>
        <dbReference type="ChEBI" id="CHEBI:18420"/>
    </ligand>
</feature>
<reference evidence="10 11" key="1">
    <citation type="submission" date="2020-08" db="EMBL/GenBank/DDBJ databases">
        <title>Winkia gen. nov., sp. nov., isolated from faeces of the Anser albifrons in China.</title>
        <authorList>
            <person name="Liu Q."/>
        </authorList>
    </citation>
    <scope>NUCLEOTIDE SEQUENCE [LARGE SCALE GENOMIC DNA]</scope>
    <source>
        <strain evidence="10 11">C62</strain>
    </source>
</reference>
<evidence type="ECO:0000313" key="10">
    <source>
        <dbReference type="EMBL" id="MBD3689543.1"/>
    </source>
</evidence>
<evidence type="ECO:0000256" key="6">
    <source>
        <dbReference type="ARBA" id="ARBA00023098"/>
    </source>
</evidence>
<keyword evidence="8" id="KW-0963">Cytoplasm</keyword>
<gene>
    <name evidence="8" type="primary">acpS</name>
    <name evidence="10" type="ORF">H8R10_04795</name>
</gene>